<dbReference type="GO" id="GO:0004148">
    <property type="term" value="F:dihydrolipoyl dehydrogenase (NADH) activity"/>
    <property type="evidence" value="ECO:0007669"/>
    <property type="project" value="TreeGrafter"/>
</dbReference>
<sequence>MKYDYIVLGCGPAGYTAAINLKNYDNKILCIEKNKIGGECLNYGCVPSKIFIEMSKKCNFNKKKNSKIIKCISNSMKIRLYSKGIKLIENSEGVIHKKFVKVGKKKYFYRKLIVSTGSLPKETGFKIDNKKIFNNKTIFKIKKMPKSVVFIGCGVISLELCFMFKNFGSEVFILEKKKNITEYLDKDIIMLLKNRMKKKKIYIYNNIKNINIIKNNKKVCISFIFKNFKKKIVSDILIISIGRISNCVKNNIGIKLNDDGFIKVDENFLTNKKNVYAIGDAIGAPFLAYKAENDAIKLSEIINNNIRVKNNVIPNIIFSSPEISWVGKNEQSLKKRNNNTIMKFDLSNNFYAKMKGINFGLLKLIFNKKKILIGAHLFFKNSQEIIFSLYLFINYKMKIFDIKNLYYIHPSIHESIKYLILENEKIR</sequence>
<evidence type="ECO:0000259" key="10">
    <source>
        <dbReference type="Pfam" id="PF02852"/>
    </source>
</evidence>
<gene>
    <name evidence="12" type="ORF">ONB67_00825</name>
</gene>
<dbReference type="PANTHER" id="PTHR22912:SF151">
    <property type="entry name" value="DIHYDROLIPOYL DEHYDROGENASE, MITOCHONDRIAL"/>
    <property type="match status" value="1"/>
</dbReference>
<comment type="cofactor">
    <cofactor evidence="1">
        <name>FAD</name>
        <dbReference type="ChEBI" id="CHEBI:57692"/>
    </cofactor>
</comment>
<evidence type="ECO:0000313" key="13">
    <source>
        <dbReference type="Proteomes" id="UP001222373"/>
    </source>
</evidence>
<dbReference type="Pfam" id="PF07992">
    <property type="entry name" value="Pyr_redox_2"/>
    <property type="match status" value="1"/>
</dbReference>
<dbReference type="Pfam" id="PF02852">
    <property type="entry name" value="Pyr_redox_dim"/>
    <property type="match status" value="1"/>
</dbReference>
<dbReference type="Gene3D" id="3.50.50.60">
    <property type="entry name" value="FAD/NAD(P)-binding domain"/>
    <property type="match status" value="3"/>
</dbReference>
<accession>A0AAX3N8V5</accession>
<dbReference type="PANTHER" id="PTHR22912">
    <property type="entry name" value="DISULFIDE OXIDOREDUCTASE"/>
    <property type="match status" value="1"/>
</dbReference>
<evidence type="ECO:0000313" key="12">
    <source>
        <dbReference type="EMBL" id="WDI79230.1"/>
    </source>
</evidence>
<comment type="similarity">
    <text evidence="2 9">Belongs to the class-I pyridine nucleotide-disulfide oxidoreductase family.</text>
</comment>
<dbReference type="Gene3D" id="3.30.390.30">
    <property type="match status" value="1"/>
</dbReference>
<keyword evidence="7" id="KW-1015">Disulfide bond</keyword>
<dbReference type="EMBL" id="CP110500">
    <property type="protein sequence ID" value="WDI79230.1"/>
    <property type="molecule type" value="Genomic_DNA"/>
</dbReference>
<dbReference type="GO" id="GO:0050660">
    <property type="term" value="F:flavin adenine dinucleotide binding"/>
    <property type="evidence" value="ECO:0007669"/>
    <property type="project" value="TreeGrafter"/>
</dbReference>
<dbReference type="AlphaFoldDB" id="A0AAX3N8V5"/>
<dbReference type="InterPro" id="IPR036188">
    <property type="entry name" value="FAD/NAD-bd_sf"/>
</dbReference>
<feature type="domain" description="FAD/NAD(P)-binding" evidence="11">
    <location>
        <begin position="3"/>
        <end position="294"/>
    </location>
</feature>
<evidence type="ECO:0000256" key="8">
    <source>
        <dbReference type="ARBA" id="ARBA00023284"/>
    </source>
</evidence>
<protein>
    <submittedName>
        <fullName evidence="12">NAD(P)/FAD-dependent oxidoreductase</fullName>
    </submittedName>
</protein>
<keyword evidence="3 9" id="KW-0285">Flavoprotein</keyword>
<keyword evidence="6" id="KW-0520">NAD</keyword>
<evidence type="ECO:0000256" key="9">
    <source>
        <dbReference type="RuleBase" id="RU003691"/>
    </source>
</evidence>
<dbReference type="PROSITE" id="PS00076">
    <property type="entry name" value="PYRIDINE_REDOX_1"/>
    <property type="match status" value="1"/>
</dbReference>
<evidence type="ECO:0000256" key="3">
    <source>
        <dbReference type="ARBA" id="ARBA00022630"/>
    </source>
</evidence>
<dbReference type="InterPro" id="IPR050151">
    <property type="entry name" value="Class-I_Pyr_Nuc-Dis_Oxidored"/>
</dbReference>
<evidence type="ECO:0000256" key="4">
    <source>
        <dbReference type="ARBA" id="ARBA00022827"/>
    </source>
</evidence>
<proteinExistence type="inferred from homology"/>
<reference evidence="12" key="1">
    <citation type="submission" date="2022-11" db="EMBL/GenBank/DDBJ databases">
        <title>Genomic comparisons reveal selection pressure and functional variation between nutritional endosymbionts of cave-adapted and epigean Hawaiian planthoppers.</title>
        <authorList>
            <person name="Gossett J.M."/>
            <person name="Porter M.L."/>
            <person name="Vasquez Y."/>
            <person name="Bennett G.M."/>
            <person name="Chong R.A."/>
        </authorList>
    </citation>
    <scope>NUCLEOTIDE SEQUENCE</scope>
    <source>
        <strain evidence="12">OPOL2</strain>
    </source>
</reference>
<evidence type="ECO:0000256" key="6">
    <source>
        <dbReference type="ARBA" id="ARBA00023027"/>
    </source>
</evidence>
<dbReference type="PRINTS" id="PR00411">
    <property type="entry name" value="PNDRDTASEI"/>
</dbReference>
<dbReference type="InterPro" id="IPR016156">
    <property type="entry name" value="FAD/NAD-linked_Rdtase_dimer_sf"/>
</dbReference>
<dbReference type="InterPro" id="IPR012999">
    <property type="entry name" value="Pyr_OxRdtase_I_AS"/>
</dbReference>
<evidence type="ECO:0000256" key="7">
    <source>
        <dbReference type="ARBA" id="ARBA00023157"/>
    </source>
</evidence>
<keyword evidence="5 9" id="KW-0560">Oxidoreductase</keyword>
<dbReference type="Proteomes" id="UP001222373">
    <property type="component" value="Chromosome"/>
</dbReference>
<dbReference type="InterPro" id="IPR004099">
    <property type="entry name" value="Pyr_nucl-diS_OxRdtase_dimer"/>
</dbReference>
<dbReference type="PRINTS" id="PR00368">
    <property type="entry name" value="FADPNR"/>
</dbReference>
<dbReference type="SUPFAM" id="SSF51905">
    <property type="entry name" value="FAD/NAD(P)-binding domain"/>
    <property type="match status" value="1"/>
</dbReference>
<dbReference type="SUPFAM" id="SSF55424">
    <property type="entry name" value="FAD/NAD-linked reductases, dimerisation (C-terminal) domain"/>
    <property type="match status" value="1"/>
</dbReference>
<evidence type="ECO:0000256" key="2">
    <source>
        <dbReference type="ARBA" id="ARBA00007532"/>
    </source>
</evidence>
<keyword evidence="4 9" id="KW-0274">FAD</keyword>
<name>A0AAX3N8V5_9PROT</name>
<keyword evidence="8 9" id="KW-0676">Redox-active center</keyword>
<evidence type="ECO:0000256" key="5">
    <source>
        <dbReference type="ARBA" id="ARBA00023002"/>
    </source>
</evidence>
<feature type="domain" description="Pyridine nucleotide-disulphide oxidoreductase dimerisation" evidence="10">
    <location>
        <begin position="313"/>
        <end position="417"/>
    </location>
</feature>
<organism evidence="12 13">
    <name type="scientific">Candidatus Vidania fulgoroideorum</name>
    <dbReference type="NCBI Taxonomy" id="881286"/>
    <lineage>
        <taxon>Bacteria</taxon>
        <taxon>Pseudomonadati</taxon>
        <taxon>Pseudomonadota</taxon>
        <taxon>Betaproteobacteria</taxon>
        <taxon>Candidatus Vidania</taxon>
    </lineage>
</organism>
<dbReference type="GO" id="GO:0006103">
    <property type="term" value="P:2-oxoglutarate metabolic process"/>
    <property type="evidence" value="ECO:0007669"/>
    <property type="project" value="TreeGrafter"/>
</dbReference>
<evidence type="ECO:0000259" key="11">
    <source>
        <dbReference type="Pfam" id="PF07992"/>
    </source>
</evidence>
<evidence type="ECO:0000256" key="1">
    <source>
        <dbReference type="ARBA" id="ARBA00001974"/>
    </source>
</evidence>
<dbReference type="InterPro" id="IPR023753">
    <property type="entry name" value="FAD/NAD-binding_dom"/>
</dbReference>